<proteinExistence type="predicted"/>
<feature type="compositionally biased region" description="Polar residues" evidence="1">
    <location>
        <begin position="1"/>
        <end position="12"/>
    </location>
</feature>
<name>A0AAN8EFG9_9EURO</name>
<evidence type="ECO:0000313" key="2">
    <source>
        <dbReference type="EMBL" id="KAK5954444.1"/>
    </source>
</evidence>
<accession>A0AAN8EFG9</accession>
<gene>
    <name evidence="2" type="ORF">OHC33_004166</name>
</gene>
<organism evidence="2 3">
    <name type="scientific">Knufia fluminis</name>
    <dbReference type="NCBI Taxonomy" id="191047"/>
    <lineage>
        <taxon>Eukaryota</taxon>
        <taxon>Fungi</taxon>
        <taxon>Dikarya</taxon>
        <taxon>Ascomycota</taxon>
        <taxon>Pezizomycotina</taxon>
        <taxon>Eurotiomycetes</taxon>
        <taxon>Chaetothyriomycetidae</taxon>
        <taxon>Chaetothyriales</taxon>
        <taxon>Trichomeriaceae</taxon>
        <taxon>Knufia</taxon>
    </lineage>
</organism>
<evidence type="ECO:0000256" key="1">
    <source>
        <dbReference type="SAM" id="MobiDB-lite"/>
    </source>
</evidence>
<protein>
    <submittedName>
        <fullName evidence="2">Uncharacterized protein</fullName>
    </submittedName>
</protein>
<dbReference type="EMBL" id="JAKLMC020000008">
    <property type="protein sequence ID" value="KAK5954444.1"/>
    <property type="molecule type" value="Genomic_DNA"/>
</dbReference>
<reference evidence="2 3" key="1">
    <citation type="submission" date="2022-12" db="EMBL/GenBank/DDBJ databases">
        <title>Genomic features and morphological characterization of a novel Knufia sp. strain isolated from spacecraft assembly facility.</title>
        <authorList>
            <person name="Teixeira M."/>
            <person name="Chander A.M."/>
            <person name="Stajich J.E."/>
            <person name="Venkateswaran K."/>
        </authorList>
    </citation>
    <scope>NUCLEOTIDE SEQUENCE [LARGE SCALE GENOMIC DNA]</scope>
    <source>
        <strain evidence="2 3">FJI-L2-BK-P2</strain>
    </source>
</reference>
<dbReference type="Proteomes" id="UP001316803">
    <property type="component" value="Unassembled WGS sequence"/>
</dbReference>
<sequence>MSHPNAHNSGTAQGAEVNASMSSAAETPDESLSSQAADTSVLDLSGEQQATSSEPMLDQIEQTGPLFCRVPDYNLSHNALEAMTQAKLSDCKPYVRAISAALASISQKQGHTGDAIGAYRRNTIGGNLYALKVTIHGKTQTDDSKVLIDVDLNMQYDLALAANEAFKAILRYQYMPRDNLPILPQYFTKAEKCCATKAADLTLEWVQMFRGSVEERLQAL</sequence>
<evidence type="ECO:0000313" key="3">
    <source>
        <dbReference type="Proteomes" id="UP001316803"/>
    </source>
</evidence>
<keyword evidence="3" id="KW-1185">Reference proteome</keyword>
<feature type="compositionally biased region" description="Polar residues" evidence="1">
    <location>
        <begin position="19"/>
        <end position="38"/>
    </location>
</feature>
<comment type="caution">
    <text evidence="2">The sequence shown here is derived from an EMBL/GenBank/DDBJ whole genome shotgun (WGS) entry which is preliminary data.</text>
</comment>
<dbReference type="AlphaFoldDB" id="A0AAN8EFG9"/>
<feature type="region of interest" description="Disordered" evidence="1">
    <location>
        <begin position="1"/>
        <end position="55"/>
    </location>
</feature>